<dbReference type="InterPro" id="IPR002178">
    <property type="entry name" value="PTS_EIIA_type-2_dom"/>
</dbReference>
<organism evidence="2 3">
    <name type="scientific">Companilactobacillus kimchii</name>
    <dbReference type="NCBI Taxonomy" id="2801452"/>
    <lineage>
        <taxon>Bacteria</taxon>
        <taxon>Bacillati</taxon>
        <taxon>Bacillota</taxon>
        <taxon>Bacilli</taxon>
        <taxon>Lactobacillales</taxon>
        <taxon>Lactobacillaceae</taxon>
        <taxon>Companilactobacillus</taxon>
    </lineage>
</organism>
<keyword evidence="2" id="KW-0808">Transferase</keyword>
<sequence>MKVDIDLDKSLFLPHMTADDSTDVIEQLSTQLYEIGYVKESYIAAIKKREMEYPTGLPSKSPAVAIPHADFNLVNKTTVAVGTLEKPVEFHDMENIKKTIPVQIVIMLAIGEPHGQVEMLQRVVGIIQDEKLRNDILNANTSEELLNLIEPSLLGILN</sequence>
<dbReference type="RefSeq" id="WP_082397618.1">
    <property type="nucleotide sequence ID" value="NZ_LNUB01000011.1"/>
</dbReference>
<dbReference type="AlphaFoldDB" id="A0A210P601"/>
<name>A0A210P601_9LACO</name>
<evidence type="ECO:0000259" key="1">
    <source>
        <dbReference type="PROSITE" id="PS51094"/>
    </source>
</evidence>
<dbReference type="InterPro" id="IPR016152">
    <property type="entry name" value="PTrfase/Anion_transptr"/>
</dbReference>
<proteinExistence type="predicted"/>
<accession>A0A210P601</accession>
<dbReference type="Proteomes" id="UP000196649">
    <property type="component" value="Unassembled WGS sequence"/>
</dbReference>
<feature type="domain" description="PTS EIIA type-2" evidence="1">
    <location>
        <begin position="5"/>
        <end position="152"/>
    </location>
</feature>
<comment type="caution">
    <text evidence="2">The sequence shown here is derived from an EMBL/GenBank/DDBJ whole genome shotgun (WGS) entry which is preliminary data.</text>
</comment>
<dbReference type="EMBL" id="MXAL01000018">
    <property type="protein sequence ID" value="OWF31871.1"/>
    <property type="molecule type" value="Genomic_DNA"/>
</dbReference>
<dbReference type="PANTHER" id="PTHR47738:SF3">
    <property type="entry name" value="PHOSPHOTRANSFERASE SYSTEM MANNITOL_FRUCTOSE-SPECIFIC IIA DOMAIN CONTAINING PROTEIN"/>
    <property type="match status" value="1"/>
</dbReference>
<reference evidence="2 3" key="1">
    <citation type="submission" date="2017-03" db="EMBL/GenBank/DDBJ databases">
        <title>Genome sequence of Lactobacillus kimchii KACC 12383.</title>
        <authorList>
            <person name="Chun J."/>
        </authorList>
    </citation>
    <scope>NUCLEOTIDE SEQUENCE [LARGE SCALE GENOMIC DNA]</scope>
    <source>
        <strain evidence="2 3">KACC 12383</strain>
    </source>
</reference>
<dbReference type="GO" id="GO:0016740">
    <property type="term" value="F:transferase activity"/>
    <property type="evidence" value="ECO:0007669"/>
    <property type="project" value="UniProtKB-KW"/>
</dbReference>
<dbReference type="SUPFAM" id="SSF55804">
    <property type="entry name" value="Phoshotransferase/anion transport protein"/>
    <property type="match status" value="1"/>
</dbReference>
<dbReference type="Gene3D" id="3.40.930.10">
    <property type="entry name" value="Mannitol-specific EII, Chain A"/>
    <property type="match status" value="1"/>
</dbReference>
<evidence type="ECO:0000313" key="3">
    <source>
        <dbReference type="Proteomes" id="UP000196649"/>
    </source>
</evidence>
<dbReference type="EC" id="2.7.1.191" evidence="2"/>
<dbReference type="Pfam" id="PF00359">
    <property type="entry name" value="PTS_EIIA_2"/>
    <property type="match status" value="1"/>
</dbReference>
<gene>
    <name evidence="2" type="ORF">LKACC12383_02606</name>
</gene>
<protein>
    <submittedName>
        <fullName evidence="2">Protein-N(Pi)-phosphohistidine--sugar phosphotransferase</fullName>
        <ecNumber evidence="2">2.7.1.191</ecNumber>
    </submittedName>
</protein>
<evidence type="ECO:0000313" key="2">
    <source>
        <dbReference type="EMBL" id="OWF31871.1"/>
    </source>
</evidence>
<dbReference type="InterPro" id="IPR051541">
    <property type="entry name" value="PTS_SugarTrans_NitroReg"/>
</dbReference>
<dbReference type="PANTHER" id="PTHR47738">
    <property type="entry name" value="PTS SYSTEM FRUCTOSE-LIKE EIIA COMPONENT-RELATED"/>
    <property type="match status" value="1"/>
</dbReference>
<dbReference type="CDD" id="cd00211">
    <property type="entry name" value="PTS_IIA_fru"/>
    <property type="match status" value="1"/>
</dbReference>
<dbReference type="PROSITE" id="PS51094">
    <property type="entry name" value="PTS_EIIA_TYPE_2"/>
    <property type="match status" value="1"/>
</dbReference>